<protein>
    <recommendedName>
        <fullName evidence="3">SUKH-4 immunity protein of toxin-antitoxin system</fullName>
    </recommendedName>
</protein>
<name>A0ABV8M2M8_9ACTN</name>
<reference evidence="2" key="1">
    <citation type="journal article" date="2019" name="Int. J. Syst. Evol. Microbiol.">
        <title>The Global Catalogue of Microorganisms (GCM) 10K type strain sequencing project: providing services to taxonomists for standard genome sequencing and annotation.</title>
        <authorList>
            <consortium name="The Broad Institute Genomics Platform"/>
            <consortium name="The Broad Institute Genome Sequencing Center for Infectious Disease"/>
            <person name="Wu L."/>
            <person name="Ma J."/>
        </authorList>
    </citation>
    <scope>NUCLEOTIDE SEQUENCE [LARGE SCALE GENOMIC DNA]</scope>
    <source>
        <strain evidence="2">CGMCC 4.7289</strain>
    </source>
</reference>
<evidence type="ECO:0008006" key="3">
    <source>
        <dbReference type="Google" id="ProtNLM"/>
    </source>
</evidence>
<evidence type="ECO:0000313" key="1">
    <source>
        <dbReference type="EMBL" id="MFC4136857.1"/>
    </source>
</evidence>
<keyword evidence="2" id="KW-1185">Reference proteome</keyword>
<dbReference type="Proteomes" id="UP001595816">
    <property type="component" value="Unassembled WGS sequence"/>
</dbReference>
<accession>A0ABV8M2M8</accession>
<comment type="caution">
    <text evidence="1">The sequence shown here is derived from an EMBL/GenBank/DDBJ whole genome shotgun (WGS) entry which is preliminary data.</text>
</comment>
<proteinExistence type="predicted"/>
<gene>
    <name evidence="1" type="ORF">ACFOZ4_40155</name>
</gene>
<organism evidence="1 2">
    <name type="scientific">Hamadaea flava</name>
    <dbReference type="NCBI Taxonomy" id="1742688"/>
    <lineage>
        <taxon>Bacteria</taxon>
        <taxon>Bacillati</taxon>
        <taxon>Actinomycetota</taxon>
        <taxon>Actinomycetes</taxon>
        <taxon>Micromonosporales</taxon>
        <taxon>Micromonosporaceae</taxon>
        <taxon>Hamadaea</taxon>
    </lineage>
</organism>
<dbReference type="EMBL" id="JBHSAY010000035">
    <property type="protein sequence ID" value="MFC4136857.1"/>
    <property type="molecule type" value="Genomic_DNA"/>
</dbReference>
<sequence length="182" mass="19311">MLLDQIRNDSDLAYALSYAADFDVSRTYEFVEAVHLSSGAALERVAGDAAGGAFFLVGEGGEGRPVLYADSEGSAGLVGWNLRSVVEAVVLLPYWHDLLGSGAASLAELRQTAASLVGEYAEITADDPDQLVQQRVAIERLGLPWSEDPLAALYAAMTATSPDFVLFNSEEGNPYELLGPIA</sequence>
<evidence type="ECO:0000313" key="2">
    <source>
        <dbReference type="Proteomes" id="UP001595816"/>
    </source>
</evidence>
<dbReference type="RefSeq" id="WP_253762001.1">
    <property type="nucleotide sequence ID" value="NZ_JAMZDZ010000001.1"/>
</dbReference>